<protein>
    <submittedName>
        <fullName evidence="9">Arylsulfatase</fullName>
        <ecNumber evidence="9">3.1.6.1</ecNumber>
    </submittedName>
</protein>
<dbReference type="InterPro" id="IPR000917">
    <property type="entry name" value="Sulfatase_N"/>
</dbReference>
<name>A0A518AQK6_9BACT</name>
<keyword evidence="3" id="KW-0479">Metal-binding</keyword>
<keyword evidence="4" id="KW-0732">Signal</keyword>
<dbReference type="KEGG" id="amuc:Pan181_32090"/>
<dbReference type="EMBL" id="CP036278">
    <property type="protein sequence ID" value="QDU56997.1"/>
    <property type="molecule type" value="Genomic_DNA"/>
</dbReference>
<accession>A0A518AQK6</accession>
<evidence type="ECO:0000256" key="3">
    <source>
        <dbReference type="ARBA" id="ARBA00022723"/>
    </source>
</evidence>
<dbReference type="InterPro" id="IPR050738">
    <property type="entry name" value="Sulfatase"/>
</dbReference>
<evidence type="ECO:0000313" key="10">
    <source>
        <dbReference type="Proteomes" id="UP000315750"/>
    </source>
</evidence>
<dbReference type="SUPFAM" id="SSF53649">
    <property type="entry name" value="Alkaline phosphatase-like"/>
    <property type="match status" value="1"/>
</dbReference>
<dbReference type="OrthoDB" id="9783154at2"/>
<dbReference type="GO" id="GO:0004065">
    <property type="term" value="F:arylsulfatase activity"/>
    <property type="evidence" value="ECO:0007669"/>
    <property type="project" value="UniProtKB-EC"/>
</dbReference>
<dbReference type="Gene3D" id="3.40.720.10">
    <property type="entry name" value="Alkaline Phosphatase, subunit A"/>
    <property type="match status" value="1"/>
</dbReference>
<keyword evidence="10" id="KW-1185">Reference proteome</keyword>
<dbReference type="EC" id="3.1.6.1" evidence="9"/>
<dbReference type="Pfam" id="PF00884">
    <property type="entry name" value="Sulfatase"/>
    <property type="match status" value="1"/>
</dbReference>
<evidence type="ECO:0000256" key="6">
    <source>
        <dbReference type="ARBA" id="ARBA00022837"/>
    </source>
</evidence>
<dbReference type="PROSITE" id="PS00523">
    <property type="entry name" value="SULFATASE_1"/>
    <property type="match status" value="1"/>
</dbReference>
<dbReference type="GO" id="GO:0046872">
    <property type="term" value="F:metal ion binding"/>
    <property type="evidence" value="ECO:0007669"/>
    <property type="project" value="UniProtKB-KW"/>
</dbReference>
<organism evidence="9 10">
    <name type="scientific">Aeoliella mucimassa</name>
    <dbReference type="NCBI Taxonomy" id="2527972"/>
    <lineage>
        <taxon>Bacteria</taxon>
        <taxon>Pseudomonadati</taxon>
        <taxon>Planctomycetota</taxon>
        <taxon>Planctomycetia</taxon>
        <taxon>Pirellulales</taxon>
        <taxon>Lacipirellulaceae</taxon>
        <taxon>Aeoliella</taxon>
    </lineage>
</organism>
<feature type="domain" description="Sulfatase N-terminal" evidence="8">
    <location>
        <begin position="72"/>
        <end position="446"/>
    </location>
</feature>
<dbReference type="InterPro" id="IPR036439">
    <property type="entry name" value="Dockerin_dom_sf"/>
</dbReference>
<dbReference type="Gene3D" id="1.10.1330.10">
    <property type="entry name" value="Dockerin domain"/>
    <property type="match status" value="1"/>
</dbReference>
<dbReference type="PANTHER" id="PTHR42693">
    <property type="entry name" value="ARYLSULFATASE FAMILY MEMBER"/>
    <property type="match status" value="1"/>
</dbReference>
<keyword evidence="6" id="KW-0106">Calcium</keyword>
<dbReference type="Gene3D" id="3.30.1120.10">
    <property type="match status" value="1"/>
</dbReference>
<dbReference type="CDD" id="cd16144">
    <property type="entry name" value="ARS_like"/>
    <property type="match status" value="1"/>
</dbReference>
<evidence type="ECO:0000256" key="4">
    <source>
        <dbReference type="ARBA" id="ARBA00022729"/>
    </source>
</evidence>
<evidence type="ECO:0000256" key="2">
    <source>
        <dbReference type="ARBA" id="ARBA00008779"/>
    </source>
</evidence>
<comment type="similarity">
    <text evidence="2">Belongs to the sulfatase family.</text>
</comment>
<evidence type="ECO:0000256" key="5">
    <source>
        <dbReference type="ARBA" id="ARBA00022801"/>
    </source>
</evidence>
<keyword evidence="5 9" id="KW-0378">Hydrolase</keyword>
<dbReference type="SUPFAM" id="SSF63446">
    <property type="entry name" value="Type I dockerin domain"/>
    <property type="match status" value="1"/>
</dbReference>
<dbReference type="InterPro" id="IPR024607">
    <property type="entry name" value="Sulfatase_CS"/>
</dbReference>
<evidence type="ECO:0000313" key="9">
    <source>
        <dbReference type="EMBL" id="QDU56997.1"/>
    </source>
</evidence>
<sequence length="714" mass="76953">MDESWRGRSMESPRPKLRFDGECRVGILRSFSVILLRRSEQRGPDMLSLISRLVVMLLLVVGSACATNAQQPNIVLFLVDDMGWQDTSVEFHSSRTVWNDLYNTPNMERLAAQGMKFTNAYAASPVCSPTRTSLMTGQNPARSRISDWIGHGISQNSVLRSPDWNTVGLQPRDGNATLPTILSNAGYRTAHVGKAHFGAAGTSGSDPTTLGFEINRGGSQIGTPDGQGSGGRYFGPFPASTMPNLGAYGEGDYITTALTAEANAVIDQAVDDQVPFFINMAHYAIHAPIGGQGDPTIVGDYQSIGRPNPEDDYAAMIASMDKSLGDILDNLEAEGVADNTLVLFMSDNGGLSYSSRNTSGVQTVETLAGENVSVDYSANNHNRPVRSGKGTAYEGGTRVPMIVAWAGQQAGAEPLHASLPIAPGSTSDTPVISDDFFPTLLSVAGVPNSQQYVVDNLGNRLIDGNDLTPLLSGAETFEREGEIVFHYPHQWTSFSTPAGVEPFTAIRKGDYRLTYFYGDGQLDGQGPDPRLELYDLTNDLGETTNLAETHPNTLRDLCNAMVAYLDEVDAQLPIVRATGELAELPSVIHHVLGDLNNDDQITIDDWLLFRPAMNQSIIASNRIEAEDQGDLNFDLVIDRYDFLLFKSAYNEANGANAFAADSARVPEPSTAVLFTLGTAGIACWTHRRSSGSELATPTVSRSKPALSVSPTSPW</sequence>
<proteinExistence type="inferred from homology"/>
<dbReference type="PANTHER" id="PTHR42693:SF42">
    <property type="entry name" value="ARYLSULFATASE G"/>
    <property type="match status" value="1"/>
</dbReference>
<evidence type="ECO:0000256" key="7">
    <source>
        <dbReference type="SAM" id="MobiDB-lite"/>
    </source>
</evidence>
<dbReference type="InterPro" id="IPR017850">
    <property type="entry name" value="Alkaline_phosphatase_core_sf"/>
</dbReference>
<feature type="region of interest" description="Disordered" evidence="7">
    <location>
        <begin position="694"/>
        <end position="714"/>
    </location>
</feature>
<gene>
    <name evidence="9" type="primary">atsA_25</name>
    <name evidence="9" type="ORF">Pan181_32090</name>
</gene>
<evidence type="ECO:0000256" key="1">
    <source>
        <dbReference type="ARBA" id="ARBA00001913"/>
    </source>
</evidence>
<evidence type="ECO:0000259" key="8">
    <source>
        <dbReference type="Pfam" id="PF00884"/>
    </source>
</evidence>
<comment type="cofactor">
    <cofactor evidence="1">
        <name>Ca(2+)</name>
        <dbReference type="ChEBI" id="CHEBI:29108"/>
    </cofactor>
</comment>
<reference evidence="9 10" key="1">
    <citation type="submission" date="2019-02" db="EMBL/GenBank/DDBJ databases">
        <title>Deep-cultivation of Planctomycetes and their phenomic and genomic characterization uncovers novel biology.</title>
        <authorList>
            <person name="Wiegand S."/>
            <person name="Jogler M."/>
            <person name="Boedeker C."/>
            <person name="Pinto D."/>
            <person name="Vollmers J."/>
            <person name="Rivas-Marin E."/>
            <person name="Kohn T."/>
            <person name="Peeters S.H."/>
            <person name="Heuer A."/>
            <person name="Rast P."/>
            <person name="Oberbeckmann S."/>
            <person name="Bunk B."/>
            <person name="Jeske O."/>
            <person name="Meyerdierks A."/>
            <person name="Storesund J.E."/>
            <person name="Kallscheuer N."/>
            <person name="Luecker S."/>
            <person name="Lage O.M."/>
            <person name="Pohl T."/>
            <person name="Merkel B.J."/>
            <person name="Hornburger P."/>
            <person name="Mueller R.-W."/>
            <person name="Bruemmer F."/>
            <person name="Labrenz M."/>
            <person name="Spormann A.M."/>
            <person name="Op den Camp H."/>
            <person name="Overmann J."/>
            <person name="Amann R."/>
            <person name="Jetten M.S.M."/>
            <person name="Mascher T."/>
            <person name="Medema M.H."/>
            <person name="Devos D.P."/>
            <person name="Kaster A.-K."/>
            <person name="Ovreas L."/>
            <person name="Rohde M."/>
            <person name="Galperin M.Y."/>
            <person name="Jogler C."/>
        </authorList>
    </citation>
    <scope>NUCLEOTIDE SEQUENCE [LARGE SCALE GENOMIC DNA]</scope>
    <source>
        <strain evidence="9 10">Pan181</strain>
    </source>
</reference>
<dbReference type="AlphaFoldDB" id="A0A518AQK6"/>
<dbReference type="Proteomes" id="UP000315750">
    <property type="component" value="Chromosome"/>
</dbReference>
<dbReference type="GO" id="GO:0000272">
    <property type="term" value="P:polysaccharide catabolic process"/>
    <property type="evidence" value="ECO:0007669"/>
    <property type="project" value="InterPro"/>
</dbReference>